<feature type="compositionally biased region" description="Low complexity" evidence="1">
    <location>
        <begin position="136"/>
        <end position="148"/>
    </location>
</feature>
<evidence type="ECO:0000313" key="3">
    <source>
        <dbReference type="Proteomes" id="UP000327157"/>
    </source>
</evidence>
<dbReference type="EMBL" id="SMOL01000559">
    <property type="protein sequence ID" value="KAB2606493.1"/>
    <property type="molecule type" value="Genomic_DNA"/>
</dbReference>
<organism evidence="2 3">
    <name type="scientific">Pyrus ussuriensis x Pyrus communis</name>
    <dbReference type="NCBI Taxonomy" id="2448454"/>
    <lineage>
        <taxon>Eukaryota</taxon>
        <taxon>Viridiplantae</taxon>
        <taxon>Streptophyta</taxon>
        <taxon>Embryophyta</taxon>
        <taxon>Tracheophyta</taxon>
        <taxon>Spermatophyta</taxon>
        <taxon>Magnoliopsida</taxon>
        <taxon>eudicotyledons</taxon>
        <taxon>Gunneridae</taxon>
        <taxon>Pentapetalae</taxon>
        <taxon>rosids</taxon>
        <taxon>fabids</taxon>
        <taxon>Rosales</taxon>
        <taxon>Rosaceae</taxon>
        <taxon>Amygdaloideae</taxon>
        <taxon>Maleae</taxon>
        <taxon>Pyrus</taxon>
    </lineage>
</organism>
<reference evidence="3" key="2">
    <citation type="submission" date="2019-10" db="EMBL/GenBank/DDBJ databases">
        <title>A de novo genome assembly of a pear dwarfing rootstock.</title>
        <authorList>
            <person name="Wang F."/>
            <person name="Wang J."/>
            <person name="Li S."/>
            <person name="Zhang Y."/>
            <person name="Fang M."/>
            <person name="Ma L."/>
            <person name="Zhao Y."/>
            <person name="Jiang S."/>
        </authorList>
    </citation>
    <scope>NUCLEOTIDE SEQUENCE [LARGE SCALE GENOMIC DNA]</scope>
</reference>
<evidence type="ECO:0000313" key="2">
    <source>
        <dbReference type="EMBL" id="KAB2606493.1"/>
    </source>
</evidence>
<dbReference type="AlphaFoldDB" id="A0A5N5FTZ3"/>
<keyword evidence="3" id="KW-1185">Reference proteome</keyword>
<accession>A0A5N5FTZ3</accession>
<comment type="caution">
    <text evidence="2">The sequence shown here is derived from an EMBL/GenBank/DDBJ whole genome shotgun (WGS) entry which is preliminary data.</text>
</comment>
<sequence length="160" mass="17526">MRGEEGLDKSVGLSRVPTTSEPMKLVIKLELIKIRDDEHEDLKDEIKNMPATTGPDVVEFTEVGLGIFGGDLNLAPLSLEPIGILFVTVERVTKGFSRIEDFLKQQVVETRKLCEEEARDEIHGLKEKLSPYEDVSSLSSSESQGTSSCDNATSVGAAFL</sequence>
<evidence type="ECO:0000256" key="1">
    <source>
        <dbReference type="SAM" id="MobiDB-lite"/>
    </source>
</evidence>
<dbReference type="Proteomes" id="UP000327157">
    <property type="component" value="Chromosome 11"/>
</dbReference>
<name>A0A5N5FTZ3_9ROSA</name>
<reference evidence="2 3" key="3">
    <citation type="submission" date="2019-11" db="EMBL/GenBank/DDBJ databases">
        <title>A de novo genome assembly of a pear dwarfing rootstock.</title>
        <authorList>
            <person name="Wang F."/>
            <person name="Wang J."/>
            <person name="Li S."/>
            <person name="Zhang Y."/>
            <person name="Fang M."/>
            <person name="Ma L."/>
            <person name="Zhao Y."/>
            <person name="Jiang S."/>
        </authorList>
    </citation>
    <scope>NUCLEOTIDE SEQUENCE [LARGE SCALE GENOMIC DNA]</scope>
    <source>
        <strain evidence="2">S2</strain>
        <tissue evidence="2">Leaf</tissue>
    </source>
</reference>
<reference evidence="2 3" key="1">
    <citation type="submission" date="2019-09" db="EMBL/GenBank/DDBJ databases">
        <authorList>
            <person name="Ou C."/>
        </authorList>
    </citation>
    <scope>NUCLEOTIDE SEQUENCE [LARGE SCALE GENOMIC DNA]</scope>
    <source>
        <strain evidence="2">S2</strain>
        <tissue evidence="2">Leaf</tissue>
    </source>
</reference>
<protein>
    <submittedName>
        <fullName evidence="2">Uncharacterized protein</fullName>
    </submittedName>
</protein>
<proteinExistence type="predicted"/>
<gene>
    <name evidence="2" type="ORF">D8674_006210</name>
</gene>
<feature type="region of interest" description="Disordered" evidence="1">
    <location>
        <begin position="133"/>
        <end position="160"/>
    </location>
</feature>